<dbReference type="OrthoDB" id="10569149at2759"/>
<keyword evidence="1" id="KW-0175">Coiled coil</keyword>
<sequence>MEENWKKNIKISFLFAVTMPSLITYERKRLTEAQYQALGSYITRKKERKEAIQNGTTADDIDKQTSPIAQDVIPNSPVKPTAREIREQKQQELNDIQAQLAELESMLSKLKEKKHGFFEIVKLSLVDSKKHKEKEKQMQGFPSPFMHHPSISPGAAMINISPFRPGMKRPRSPSPPLVQLYSPLPMPANIPPFPPMGINRMPGPPENMNPGYQFQQNYPQRDVHQQIQGPRVNPPPNSPLPPGNQFPLPDRTFPLFGTSQMSGHQNLPRPPPPANQPPFIQQKKRDGYGPNRSRYH</sequence>
<feature type="coiled-coil region" evidence="1">
    <location>
        <begin position="82"/>
        <end position="113"/>
    </location>
</feature>
<keyword evidence="4" id="KW-1185">Reference proteome</keyword>
<dbReference type="EMBL" id="CACRXK020014816">
    <property type="protein sequence ID" value="CAB4027456.1"/>
    <property type="molecule type" value="Genomic_DNA"/>
</dbReference>
<organism evidence="3 4">
    <name type="scientific">Paramuricea clavata</name>
    <name type="common">Red gorgonian</name>
    <name type="synonym">Violescent sea-whip</name>
    <dbReference type="NCBI Taxonomy" id="317549"/>
    <lineage>
        <taxon>Eukaryota</taxon>
        <taxon>Metazoa</taxon>
        <taxon>Cnidaria</taxon>
        <taxon>Anthozoa</taxon>
        <taxon>Octocorallia</taxon>
        <taxon>Malacalcyonacea</taxon>
        <taxon>Plexauridae</taxon>
        <taxon>Paramuricea</taxon>
    </lineage>
</organism>
<feature type="compositionally biased region" description="Polar residues" evidence="2">
    <location>
        <begin position="210"/>
        <end position="219"/>
    </location>
</feature>
<evidence type="ECO:0000313" key="4">
    <source>
        <dbReference type="Proteomes" id="UP001152795"/>
    </source>
</evidence>
<comment type="caution">
    <text evidence="3">The sequence shown here is derived from an EMBL/GenBank/DDBJ whole genome shotgun (WGS) entry which is preliminary data.</text>
</comment>
<gene>
    <name evidence="3" type="ORF">PACLA_8A046303</name>
</gene>
<proteinExistence type="predicted"/>
<dbReference type="AlphaFoldDB" id="A0A6S7J673"/>
<name>A0A6S7J673_PARCT</name>
<accession>A0A6S7J673</accession>
<feature type="region of interest" description="Disordered" evidence="2">
    <location>
        <begin position="195"/>
        <end position="296"/>
    </location>
</feature>
<evidence type="ECO:0000256" key="1">
    <source>
        <dbReference type="SAM" id="Coils"/>
    </source>
</evidence>
<evidence type="ECO:0000256" key="2">
    <source>
        <dbReference type="SAM" id="MobiDB-lite"/>
    </source>
</evidence>
<dbReference type="Proteomes" id="UP001152795">
    <property type="component" value="Unassembled WGS sequence"/>
</dbReference>
<feature type="compositionally biased region" description="Pro residues" evidence="2">
    <location>
        <begin position="232"/>
        <end position="244"/>
    </location>
</feature>
<reference evidence="3" key="1">
    <citation type="submission" date="2020-04" db="EMBL/GenBank/DDBJ databases">
        <authorList>
            <person name="Alioto T."/>
            <person name="Alioto T."/>
            <person name="Gomez Garrido J."/>
        </authorList>
    </citation>
    <scope>NUCLEOTIDE SEQUENCE</scope>
    <source>
        <strain evidence="3">A484AB</strain>
    </source>
</reference>
<protein>
    <submittedName>
        <fullName evidence="3">Uncharacterized protein</fullName>
    </submittedName>
</protein>
<evidence type="ECO:0000313" key="3">
    <source>
        <dbReference type="EMBL" id="CAB4027456.1"/>
    </source>
</evidence>